<feature type="region of interest" description="Disordered" evidence="1">
    <location>
        <begin position="93"/>
        <end position="114"/>
    </location>
</feature>
<proteinExistence type="predicted"/>
<dbReference type="AlphaFoldDB" id="A0A940YKU9"/>
<sequence>MSTAHRPIILRLLWLALLVGLLRVGWGPVLAAPADPFFAAVCHAGNPVPPGTEQPPNAGHCPACLVPSWAPTPFVDPRWQTVNAAGAAEPQPPIVAAPVPARRTAARARAPPLA</sequence>
<evidence type="ECO:0000313" key="2">
    <source>
        <dbReference type="EMBL" id="MBQ0959841.1"/>
    </source>
</evidence>
<dbReference type="EMBL" id="JAGQDE010000010">
    <property type="protein sequence ID" value="MBQ0959841.1"/>
    <property type="molecule type" value="Genomic_DNA"/>
</dbReference>
<gene>
    <name evidence="2" type="ORF">KAK06_12890</name>
</gene>
<keyword evidence="3" id="KW-1185">Reference proteome</keyword>
<comment type="caution">
    <text evidence="2">The sequence shown here is derived from an EMBL/GenBank/DDBJ whole genome shotgun (WGS) entry which is preliminary data.</text>
</comment>
<name>A0A940YKU9_9BURK</name>
<reference evidence="2" key="1">
    <citation type="submission" date="2021-04" db="EMBL/GenBank/DDBJ databases">
        <title>The genome sequence of Ideonella sp. 4Y11.</title>
        <authorList>
            <person name="Liu Y."/>
        </authorList>
    </citation>
    <scope>NUCLEOTIDE SEQUENCE</scope>
    <source>
        <strain evidence="2">4Y11</strain>
    </source>
</reference>
<evidence type="ECO:0000313" key="3">
    <source>
        <dbReference type="Proteomes" id="UP000678374"/>
    </source>
</evidence>
<evidence type="ECO:0000256" key="1">
    <source>
        <dbReference type="SAM" id="MobiDB-lite"/>
    </source>
</evidence>
<dbReference type="RefSeq" id="WP_210802517.1">
    <property type="nucleotide sequence ID" value="NZ_JAGQDE010000010.1"/>
</dbReference>
<accession>A0A940YKU9</accession>
<protein>
    <recommendedName>
        <fullName evidence="4">DUF2946 domain-containing protein</fullName>
    </recommendedName>
</protein>
<organism evidence="2 3">
    <name type="scientific">Ideonella aquatica</name>
    <dbReference type="NCBI Taxonomy" id="2824119"/>
    <lineage>
        <taxon>Bacteria</taxon>
        <taxon>Pseudomonadati</taxon>
        <taxon>Pseudomonadota</taxon>
        <taxon>Betaproteobacteria</taxon>
        <taxon>Burkholderiales</taxon>
        <taxon>Sphaerotilaceae</taxon>
        <taxon>Ideonella</taxon>
    </lineage>
</organism>
<dbReference type="Proteomes" id="UP000678374">
    <property type="component" value="Unassembled WGS sequence"/>
</dbReference>
<feature type="compositionally biased region" description="Low complexity" evidence="1">
    <location>
        <begin position="96"/>
        <end position="114"/>
    </location>
</feature>
<evidence type="ECO:0008006" key="4">
    <source>
        <dbReference type="Google" id="ProtNLM"/>
    </source>
</evidence>